<feature type="compositionally biased region" description="Acidic residues" evidence="2">
    <location>
        <begin position="295"/>
        <end position="322"/>
    </location>
</feature>
<evidence type="ECO:0000313" key="4">
    <source>
        <dbReference type="Proteomes" id="UP001285908"/>
    </source>
</evidence>
<feature type="region of interest" description="Disordered" evidence="2">
    <location>
        <begin position="77"/>
        <end position="107"/>
    </location>
</feature>
<dbReference type="InterPro" id="IPR008402">
    <property type="entry name" value="APC_su15/mnd2"/>
</dbReference>
<feature type="compositionally biased region" description="Acidic residues" evidence="2">
    <location>
        <begin position="259"/>
        <end position="287"/>
    </location>
</feature>
<feature type="compositionally biased region" description="Basic and acidic residues" evidence="2">
    <location>
        <begin position="384"/>
        <end position="393"/>
    </location>
</feature>
<sequence length="601" mass="64702">MDRTLEKLNSRQCTLPPLRLLNQARRRGPSRSSNFACDTINDLPTNNSSSPATEGLLTTEPSHSLWYTSSRNPLASSTSSLLSAFDPSSSSTSPEGLITTNSQTSNVIPGTTTGSNHVHGHNSRNASRNIQAAIIERSLLGRLRADETYMERRKANVSNLGSTWLKPLGVSKTLFQMREEERERQEHEEAMRREEMLAGELAEAEAAAAAAAAAAGDGNIGAVVGVGDGNGTTVLEEVAGVEGRDVGNTNRIFGGANDGDMELMGGDDDMDEMGGRDLDEDIPDADEGGFGYDGASDDDDEEDEQEEEENDQAEEEEEEEEATTERNTTTGDHGNDDEDTVEAPQAASTATGTGSSILHPRGRNDNSNIHQQQQQQRELANVRANEERMREMMARGGLRPTHVNLADGAADEDDDIDEEDQAHMLEEDDIIGTHNSGEYADEDGGMTDDSLGMNANLDDDIPEADEEHAQSGFYEHTDSEAELLDSSDNEGGQEQVGTGAGIGISSSGNGGNMSGSHRRAHRVSYGPGSAAGSARGQHRRESLPRQQQQQQQQRLLRTSLAGNARRSTIGAPRSSLDISGLLSVDESSPMMRSSPRVRRLH</sequence>
<dbReference type="GO" id="GO:0005680">
    <property type="term" value="C:anaphase-promoting complex"/>
    <property type="evidence" value="ECO:0007669"/>
    <property type="project" value="InterPro"/>
</dbReference>
<dbReference type="GO" id="GO:0031145">
    <property type="term" value="P:anaphase-promoting complex-dependent catabolic process"/>
    <property type="evidence" value="ECO:0007669"/>
    <property type="project" value="InterPro"/>
</dbReference>
<feature type="region of interest" description="Disordered" evidence="2">
    <location>
        <begin position="484"/>
        <end position="574"/>
    </location>
</feature>
<feature type="region of interest" description="Disordered" evidence="2">
    <location>
        <begin position="22"/>
        <end position="57"/>
    </location>
</feature>
<dbReference type="Proteomes" id="UP001285908">
    <property type="component" value="Unassembled WGS sequence"/>
</dbReference>
<accession>A0AAJ0I5R3</accession>
<name>A0AAJ0I5R3_9PEZI</name>
<feature type="compositionally biased region" description="Polar residues" evidence="2">
    <location>
        <begin position="98"/>
        <end position="107"/>
    </location>
</feature>
<dbReference type="GeneID" id="87878502"/>
<dbReference type="Pfam" id="PF05841">
    <property type="entry name" value="Apc15p"/>
    <property type="match status" value="1"/>
</dbReference>
<feature type="compositionally biased region" description="Polar residues" evidence="2">
    <location>
        <begin position="346"/>
        <end position="356"/>
    </location>
</feature>
<proteinExistence type="predicted"/>
<evidence type="ECO:0000256" key="1">
    <source>
        <dbReference type="SAM" id="Coils"/>
    </source>
</evidence>
<keyword evidence="4" id="KW-1185">Reference proteome</keyword>
<feature type="region of interest" description="Disordered" evidence="2">
    <location>
        <begin position="246"/>
        <end position="459"/>
    </location>
</feature>
<organism evidence="3 4">
    <name type="scientific">Neurospora hispaniola</name>
    <dbReference type="NCBI Taxonomy" id="588809"/>
    <lineage>
        <taxon>Eukaryota</taxon>
        <taxon>Fungi</taxon>
        <taxon>Dikarya</taxon>
        <taxon>Ascomycota</taxon>
        <taxon>Pezizomycotina</taxon>
        <taxon>Sordariomycetes</taxon>
        <taxon>Sordariomycetidae</taxon>
        <taxon>Sordariales</taxon>
        <taxon>Sordariaceae</taxon>
        <taxon>Neurospora</taxon>
    </lineage>
</organism>
<feature type="compositionally biased region" description="Low complexity" evidence="2">
    <location>
        <begin position="77"/>
        <end position="94"/>
    </location>
</feature>
<protein>
    <submittedName>
        <fullName evidence="3">Apc15p protein-domain-containing protein</fullName>
    </submittedName>
</protein>
<evidence type="ECO:0000313" key="3">
    <source>
        <dbReference type="EMBL" id="KAK3490772.1"/>
    </source>
</evidence>
<evidence type="ECO:0000256" key="2">
    <source>
        <dbReference type="SAM" id="MobiDB-lite"/>
    </source>
</evidence>
<dbReference type="EMBL" id="JAULSX010000005">
    <property type="protein sequence ID" value="KAK3490772.1"/>
    <property type="molecule type" value="Genomic_DNA"/>
</dbReference>
<feature type="compositionally biased region" description="Gly residues" evidence="2">
    <location>
        <begin position="498"/>
        <end position="513"/>
    </location>
</feature>
<feature type="compositionally biased region" description="Acidic residues" evidence="2">
    <location>
        <begin position="409"/>
        <end position="430"/>
    </location>
</feature>
<feature type="compositionally biased region" description="Polar residues" evidence="2">
    <location>
        <begin position="30"/>
        <end position="52"/>
    </location>
</feature>
<keyword evidence="1" id="KW-0175">Coiled coil</keyword>
<comment type="caution">
    <text evidence="3">The sequence shown here is derived from an EMBL/GenBank/DDBJ whole genome shotgun (WGS) entry which is preliminary data.</text>
</comment>
<reference evidence="3 4" key="1">
    <citation type="journal article" date="2023" name="Mol. Phylogenet. Evol.">
        <title>Genome-scale phylogeny and comparative genomics of the fungal order Sordariales.</title>
        <authorList>
            <person name="Hensen N."/>
            <person name="Bonometti L."/>
            <person name="Westerberg I."/>
            <person name="Brannstrom I.O."/>
            <person name="Guillou S."/>
            <person name="Cros-Aarteil S."/>
            <person name="Calhoun S."/>
            <person name="Haridas S."/>
            <person name="Kuo A."/>
            <person name="Mondo S."/>
            <person name="Pangilinan J."/>
            <person name="Riley R."/>
            <person name="LaButti K."/>
            <person name="Andreopoulos B."/>
            <person name="Lipzen A."/>
            <person name="Chen C."/>
            <person name="Yan M."/>
            <person name="Daum C."/>
            <person name="Ng V."/>
            <person name="Clum A."/>
            <person name="Steindorff A."/>
            <person name="Ohm R.A."/>
            <person name="Martin F."/>
            <person name="Silar P."/>
            <person name="Natvig D.O."/>
            <person name="Lalanne C."/>
            <person name="Gautier V."/>
            <person name="Ament-Velasquez S.L."/>
            <person name="Kruys A."/>
            <person name="Hutchinson M.I."/>
            <person name="Powell A.J."/>
            <person name="Barry K."/>
            <person name="Miller A.N."/>
            <person name="Grigoriev I.V."/>
            <person name="Debuchy R."/>
            <person name="Gladieux P."/>
            <person name="Hiltunen Thoren M."/>
            <person name="Johannesson H."/>
        </authorList>
    </citation>
    <scope>NUCLEOTIDE SEQUENCE [LARGE SCALE GENOMIC DNA]</scope>
    <source>
        <strain evidence="3 4">FGSC 10403</strain>
    </source>
</reference>
<dbReference type="RefSeq" id="XP_062691955.1">
    <property type="nucleotide sequence ID" value="XM_062840880.1"/>
</dbReference>
<gene>
    <name evidence="3" type="ORF">B0T23DRAFT_443862</name>
</gene>
<feature type="coiled-coil region" evidence="1">
    <location>
        <begin position="170"/>
        <end position="207"/>
    </location>
</feature>
<dbReference type="AlphaFoldDB" id="A0AAJ0I5R3"/>